<proteinExistence type="predicted"/>
<name>A0A1H1TC75_9ACTN</name>
<dbReference type="RefSeq" id="WP_092542180.1">
    <property type="nucleotide sequence ID" value="NZ_BOMJ01000083.1"/>
</dbReference>
<evidence type="ECO:0000259" key="3">
    <source>
        <dbReference type="Pfam" id="PF01583"/>
    </source>
</evidence>
<evidence type="ECO:0000313" key="4">
    <source>
        <dbReference type="EMBL" id="SDS57803.1"/>
    </source>
</evidence>
<dbReference type="Gene3D" id="3.40.50.300">
    <property type="entry name" value="P-loop containing nucleotide triphosphate hydrolases"/>
    <property type="match status" value="1"/>
</dbReference>
<dbReference type="Proteomes" id="UP000198688">
    <property type="component" value="Chromosome I"/>
</dbReference>
<accession>A0A1H1TC75</accession>
<dbReference type="EMBL" id="LT629758">
    <property type="protein sequence ID" value="SDS57803.1"/>
    <property type="molecule type" value="Genomic_DNA"/>
</dbReference>
<keyword evidence="5" id="KW-1185">Reference proteome</keyword>
<dbReference type="STRING" id="113562.SAMN04489716_1098"/>
<feature type="region of interest" description="Disordered" evidence="2">
    <location>
        <begin position="168"/>
        <end position="189"/>
    </location>
</feature>
<dbReference type="OrthoDB" id="7889077at2"/>
<dbReference type="InterPro" id="IPR059117">
    <property type="entry name" value="APS_kinase_dom"/>
</dbReference>
<dbReference type="AlphaFoldDB" id="A0A1H1TC75"/>
<reference evidence="4 5" key="1">
    <citation type="submission" date="2016-10" db="EMBL/GenBank/DDBJ databases">
        <authorList>
            <person name="de Groot N.N."/>
        </authorList>
    </citation>
    <scope>NUCLEOTIDE SEQUENCE [LARGE SCALE GENOMIC DNA]</scope>
    <source>
        <strain evidence="4 5">DSM 43941</strain>
    </source>
</reference>
<keyword evidence="1" id="KW-0808">Transferase</keyword>
<protein>
    <submittedName>
        <fullName evidence="4">Adenylylsulphate kinase</fullName>
    </submittedName>
</protein>
<keyword evidence="4" id="KW-0418">Kinase</keyword>
<dbReference type="SUPFAM" id="SSF52540">
    <property type="entry name" value="P-loop containing nucleoside triphosphate hydrolases"/>
    <property type="match status" value="1"/>
</dbReference>
<evidence type="ECO:0000256" key="1">
    <source>
        <dbReference type="ARBA" id="ARBA00022679"/>
    </source>
</evidence>
<dbReference type="InterPro" id="IPR027417">
    <property type="entry name" value="P-loop_NTPase"/>
</dbReference>
<gene>
    <name evidence="4" type="ORF">SAMN04489716_1098</name>
</gene>
<dbReference type="Pfam" id="PF01583">
    <property type="entry name" value="APS_kinase"/>
    <property type="match status" value="1"/>
</dbReference>
<evidence type="ECO:0000313" key="5">
    <source>
        <dbReference type="Proteomes" id="UP000198688"/>
    </source>
</evidence>
<sequence length="189" mass="20777">MTEALLITGTVGAGKTTVAEAVGDLLTEQTVPHAVIDVDWLRRSWPSPPGDPFHHGLTLRNLRAVTTGFREAGARRLILAGVVESRTERDDYEAAVGVSLTVCRLQINLATVRVRLHRRHETNPAALKWFLDRATHLDRVLHEAALEDVLINGSTLTPQETARKVLASWSKSATPVRRDQNPDTDSPPS</sequence>
<evidence type="ECO:0000256" key="2">
    <source>
        <dbReference type="SAM" id="MobiDB-lite"/>
    </source>
</evidence>
<organism evidence="4 5">
    <name type="scientific">Actinoplanes derwentensis</name>
    <dbReference type="NCBI Taxonomy" id="113562"/>
    <lineage>
        <taxon>Bacteria</taxon>
        <taxon>Bacillati</taxon>
        <taxon>Actinomycetota</taxon>
        <taxon>Actinomycetes</taxon>
        <taxon>Micromonosporales</taxon>
        <taxon>Micromonosporaceae</taxon>
        <taxon>Actinoplanes</taxon>
    </lineage>
</organism>
<dbReference type="GO" id="GO:0016301">
    <property type="term" value="F:kinase activity"/>
    <property type="evidence" value="ECO:0007669"/>
    <property type="project" value="UniProtKB-KW"/>
</dbReference>
<feature type="domain" description="APS kinase" evidence="3">
    <location>
        <begin position="4"/>
        <end position="46"/>
    </location>
</feature>